<evidence type="ECO:0000313" key="2">
    <source>
        <dbReference type="Proteomes" id="UP000642284"/>
    </source>
</evidence>
<sequence>MEDKKELRWAAHIQSAALAAQEDPVTCVADMLTISRSRAGELLTAAERDGLIGSVHHPHDG</sequence>
<organism evidence="1 2">
    <name type="scientific">Streptomyces polyasparticus</name>
    <dbReference type="NCBI Taxonomy" id="2767826"/>
    <lineage>
        <taxon>Bacteria</taxon>
        <taxon>Bacillati</taxon>
        <taxon>Actinomycetota</taxon>
        <taxon>Actinomycetes</taxon>
        <taxon>Kitasatosporales</taxon>
        <taxon>Streptomycetaceae</taxon>
        <taxon>Streptomyces</taxon>
    </lineage>
</organism>
<name>A0ABR7SVM7_9ACTN</name>
<keyword evidence="2" id="KW-1185">Reference proteome</keyword>
<evidence type="ECO:0008006" key="3">
    <source>
        <dbReference type="Google" id="ProtNLM"/>
    </source>
</evidence>
<evidence type="ECO:0000313" key="1">
    <source>
        <dbReference type="EMBL" id="MBC9719448.1"/>
    </source>
</evidence>
<protein>
    <recommendedName>
        <fullName evidence="3">MarR family transcriptional regulator</fullName>
    </recommendedName>
</protein>
<accession>A0ABR7SVM7</accession>
<gene>
    <name evidence="1" type="ORF">H9Y04_43775</name>
</gene>
<comment type="caution">
    <text evidence="1">The sequence shown here is derived from an EMBL/GenBank/DDBJ whole genome shotgun (WGS) entry which is preliminary data.</text>
</comment>
<dbReference type="Proteomes" id="UP000642284">
    <property type="component" value="Unassembled WGS sequence"/>
</dbReference>
<dbReference type="EMBL" id="JACTVJ010000042">
    <property type="protein sequence ID" value="MBC9719448.1"/>
    <property type="molecule type" value="Genomic_DNA"/>
</dbReference>
<reference evidence="1 2" key="1">
    <citation type="submission" date="2020-08" db="EMBL/GenBank/DDBJ databases">
        <title>Genemic of Streptomyces polyaspartic.</title>
        <authorList>
            <person name="Liu W."/>
        </authorList>
    </citation>
    <scope>NUCLEOTIDE SEQUENCE [LARGE SCALE GENOMIC DNA]</scope>
    <source>
        <strain evidence="1 2">TRM66268-LWL</strain>
    </source>
</reference>
<proteinExistence type="predicted"/>
<dbReference type="RefSeq" id="WP_187819852.1">
    <property type="nucleotide sequence ID" value="NZ_JACTVJ010000042.1"/>
</dbReference>